<dbReference type="STRING" id="1273541.Pyrde_0530"/>
<name>A0A0P0N136_9CREN</name>
<dbReference type="InterPro" id="IPR005912">
    <property type="entry name" value="Pus10"/>
</dbReference>
<evidence type="ECO:0000313" key="9">
    <source>
        <dbReference type="Proteomes" id="UP000058613"/>
    </source>
</evidence>
<dbReference type="KEGG" id="pdl:Pyrde_0530"/>
<dbReference type="EMBL" id="CP013011">
    <property type="protein sequence ID" value="ALL00580.1"/>
    <property type="molecule type" value="Genomic_DNA"/>
</dbReference>
<comment type="function">
    <text evidence="5">Responsible for synthesis of pseudouridine from uracil-54 and uracil-55 in the psi GC loop of transfer RNAs.</text>
</comment>
<dbReference type="HAMAP" id="MF_01893">
    <property type="entry name" value="Pus10_arch"/>
    <property type="match status" value="1"/>
</dbReference>
<protein>
    <recommendedName>
        <fullName evidence="5">tRNA pseudouridine synthase Pus10</fullName>
        <ecNumber evidence="5">5.4.99.25</ecNumber>
    </recommendedName>
    <alternativeName>
        <fullName evidence="5">tRNA pseudouridine 54/55 synthase</fullName>
        <shortName evidence="5">Psi54/55 synthase</shortName>
    </alternativeName>
</protein>
<evidence type="ECO:0000256" key="5">
    <source>
        <dbReference type="HAMAP-Rule" id="MF_01893"/>
    </source>
</evidence>
<evidence type="ECO:0000313" key="8">
    <source>
        <dbReference type="EMBL" id="ALL00580.1"/>
    </source>
</evidence>
<evidence type="ECO:0000256" key="2">
    <source>
        <dbReference type="ARBA" id="ARBA00022694"/>
    </source>
</evidence>
<proteinExistence type="inferred from homology"/>
<dbReference type="InterPro" id="IPR020103">
    <property type="entry name" value="PsdUridine_synth_cat_dom_sf"/>
</dbReference>
<keyword evidence="4 5" id="KW-0413">Isomerase</keyword>
<evidence type="ECO:0000256" key="3">
    <source>
        <dbReference type="ARBA" id="ARBA00022884"/>
    </source>
</evidence>
<organism evidence="8 9">
    <name type="scientific">Pyrodictium delaneyi</name>
    <dbReference type="NCBI Taxonomy" id="1273541"/>
    <lineage>
        <taxon>Archaea</taxon>
        <taxon>Thermoproteota</taxon>
        <taxon>Thermoprotei</taxon>
        <taxon>Desulfurococcales</taxon>
        <taxon>Pyrodictiaceae</taxon>
        <taxon>Pyrodictium</taxon>
    </lineage>
</organism>
<dbReference type="Gene3D" id="3.30.70.3190">
    <property type="match status" value="1"/>
</dbReference>
<feature type="domain" description="Pus10-like C-terminal" evidence="6">
    <location>
        <begin position="226"/>
        <end position="454"/>
    </location>
</feature>
<feature type="active site" description="Nucleophile" evidence="5">
    <location>
        <position position="280"/>
    </location>
</feature>
<gene>
    <name evidence="5" type="primary">pus10</name>
    <name evidence="8" type="ORF">Pyrde_0530</name>
</gene>
<dbReference type="PANTHER" id="PTHR21568:SF0">
    <property type="entry name" value="TRNA PSEUDOURIDINE SYNTHASE PUS10"/>
    <property type="match status" value="1"/>
</dbReference>
<dbReference type="Pfam" id="PF22023">
    <property type="entry name" value="Pus10_THUMP_arc"/>
    <property type="match status" value="1"/>
</dbReference>
<dbReference type="InterPro" id="IPR039894">
    <property type="entry name" value="Pus10-like"/>
</dbReference>
<dbReference type="PATRIC" id="fig|1273541.4.peg.575"/>
<feature type="domain" description="Pus10 THUMP" evidence="7">
    <location>
        <begin position="135"/>
        <end position="208"/>
    </location>
</feature>
<comment type="similarity">
    <text evidence="1 5">Belongs to the pseudouridine synthase Pus10 family.</text>
</comment>
<dbReference type="AlphaFoldDB" id="A0A0P0N136"/>
<dbReference type="EC" id="5.4.99.25" evidence="5"/>
<dbReference type="GO" id="GO:0000049">
    <property type="term" value="F:tRNA binding"/>
    <property type="evidence" value="ECO:0007669"/>
    <property type="project" value="InterPro"/>
</dbReference>
<feature type="binding site" evidence="5">
    <location>
        <position position="348"/>
    </location>
    <ligand>
        <name>substrate</name>
    </ligand>
</feature>
<dbReference type="OrthoDB" id="10348at2157"/>
<evidence type="ECO:0000256" key="1">
    <source>
        <dbReference type="ARBA" id="ARBA00009652"/>
    </source>
</evidence>
<dbReference type="SUPFAM" id="SSF55120">
    <property type="entry name" value="Pseudouridine synthase"/>
    <property type="match status" value="1"/>
</dbReference>
<dbReference type="PANTHER" id="PTHR21568">
    <property type="entry name" value="TRNA PSEUDOURIDINE SYNTHASE PUS10"/>
    <property type="match status" value="1"/>
</dbReference>
<evidence type="ECO:0000259" key="7">
    <source>
        <dbReference type="Pfam" id="PF22023"/>
    </source>
</evidence>
<dbReference type="InterPro" id="IPR048741">
    <property type="entry name" value="Pus10-like_C"/>
</dbReference>
<comment type="catalytic activity">
    <reaction evidence="5">
        <text>uridine(55) in tRNA = pseudouridine(55) in tRNA</text>
        <dbReference type="Rhea" id="RHEA:42532"/>
        <dbReference type="Rhea" id="RHEA-COMP:10101"/>
        <dbReference type="Rhea" id="RHEA-COMP:10102"/>
        <dbReference type="ChEBI" id="CHEBI:65314"/>
        <dbReference type="ChEBI" id="CHEBI:65315"/>
        <dbReference type="EC" id="5.4.99.25"/>
    </reaction>
</comment>
<evidence type="ECO:0000256" key="4">
    <source>
        <dbReference type="ARBA" id="ARBA00023235"/>
    </source>
</evidence>
<dbReference type="GO" id="GO:0031119">
    <property type="term" value="P:tRNA pseudouridine synthesis"/>
    <property type="evidence" value="ECO:0007669"/>
    <property type="project" value="UniProtKB-UniRule"/>
</dbReference>
<dbReference type="Pfam" id="PF21238">
    <property type="entry name" value="Pus10_C"/>
    <property type="match status" value="1"/>
</dbReference>
<keyword evidence="3 5" id="KW-0694">RNA-binding</keyword>
<accession>A0A0P0N136</accession>
<feature type="binding site" evidence="5">
    <location>
        <position position="420"/>
    </location>
    <ligand>
        <name>substrate</name>
    </ligand>
</feature>
<dbReference type="Proteomes" id="UP000058613">
    <property type="component" value="Chromosome"/>
</dbReference>
<dbReference type="Gene3D" id="3.30.70.2510">
    <property type="match status" value="1"/>
</dbReference>
<comment type="catalytic activity">
    <reaction evidence="5">
        <text>uridine(54) in tRNA = pseudouridine(54) in tRNA</text>
        <dbReference type="Rhea" id="RHEA:57876"/>
        <dbReference type="Rhea" id="RHEA-COMP:10193"/>
        <dbReference type="Rhea" id="RHEA-COMP:14141"/>
        <dbReference type="ChEBI" id="CHEBI:65314"/>
        <dbReference type="ChEBI" id="CHEBI:65315"/>
    </reaction>
</comment>
<evidence type="ECO:0000259" key="6">
    <source>
        <dbReference type="Pfam" id="PF21238"/>
    </source>
</evidence>
<keyword evidence="2 5" id="KW-0819">tRNA processing</keyword>
<dbReference type="GO" id="GO:0160148">
    <property type="term" value="F:tRNA pseudouridine(55) synthase activity"/>
    <property type="evidence" value="ECO:0007669"/>
    <property type="project" value="UniProtKB-EC"/>
</dbReference>
<reference evidence="8 9" key="1">
    <citation type="submission" date="2015-10" db="EMBL/GenBank/DDBJ databases">
        <title>Complete genome sequence of hyperthermophilic archaeon Pyrodictium delaneyi Su06.</title>
        <authorList>
            <person name="Jung J.-H."/>
            <person name="Lin J."/>
            <person name="Holden J.F."/>
            <person name="Park C.-S."/>
        </authorList>
    </citation>
    <scope>NUCLEOTIDE SEQUENCE [LARGE SCALE GENOMIC DNA]</scope>
    <source>
        <strain evidence="8 9">Su06</strain>
    </source>
</reference>
<sequence>MMGGAGKTVEKREETEISGALVEELASVEYIVEKAYRILREYPLCDYCLGRMFALLGRGWGNAERGEALKRLIVMALHAGIREGSEASRRVLSETAANIGSVAEGLYSEIHGGKLERRSCYLCGSRLPRLFDEAASRAVEMLASMDVGNFLVAARVDPKLREREDEIKRRFGLVYAESIASEVKREVSKRLQRLTGLQPEFGTPDVVIEVGVPEGNVTIHVMPLLLRGRYWKIARRVSQSAWITRYGERRYPFSVEDSFFVLAEVMDADDVVLHASGREDADARMLGLGRPFIVELKRARRRCFATSFIESIVNRYASGLVEVILEGRALRREVSEIKGEHSKRSKIYKALVVVSREVTDEELRGLEEFFAGASIRQRTPRRVRHRRPDIVRERIVFSVKTRRIASNVFEALIVAEGGLYIKELVSGDGGDTSPSFAEYLDAEAYCAELDVLGVVESTPQHPKRI</sequence>
<dbReference type="InterPro" id="IPR055174">
    <property type="entry name" value="Pus10_THUMP_arc"/>
</dbReference>
<dbReference type="NCBIfam" id="TIGR01213">
    <property type="entry name" value="pseudo_Pus10arc"/>
    <property type="match status" value="1"/>
</dbReference>